<evidence type="ECO:0000256" key="10">
    <source>
        <dbReference type="SAM" id="Phobius"/>
    </source>
</evidence>
<feature type="transmembrane region" description="Helical" evidence="10">
    <location>
        <begin position="250"/>
        <end position="273"/>
    </location>
</feature>
<organism evidence="11 12">
    <name type="scientific">Candidatus Daviesbacteria bacterium RIFCSPHIGHO2_02_FULL_39_12</name>
    <dbReference type="NCBI Taxonomy" id="1797770"/>
    <lineage>
        <taxon>Bacteria</taxon>
        <taxon>Candidatus Daviesiibacteriota</taxon>
    </lineage>
</organism>
<feature type="transmembrane region" description="Helical" evidence="10">
    <location>
        <begin position="7"/>
        <end position="29"/>
    </location>
</feature>
<keyword evidence="8 10" id="KW-1133">Transmembrane helix</keyword>
<evidence type="ECO:0000313" key="12">
    <source>
        <dbReference type="Proteomes" id="UP000177042"/>
    </source>
</evidence>
<dbReference type="Pfam" id="PF04188">
    <property type="entry name" value="Mannosyl_trans2"/>
    <property type="match status" value="1"/>
</dbReference>
<dbReference type="EMBL" id="MFCX01000015">
    <property type="protein sequence ID" value="OGE26155.1"/>
    <property type="molecule type" value="Genomic_DNA"/>
</dbReference>
<dbReference type="GO" id="GO:0006506">
    <property type="term" value="P:GPI anchor biosynthetic process"/>
    <property type="evidence" value="ECO:0007669"/>
    <property type="project" value="UniProtKB-UniPathway"/>
</dbReference>
<evidence type="ECO:0000256" key="5">
    <source>
        <dbReference type="ARBA" id="ARBA00022679"/>
    </source>
</evidence>
<dbReference type="AlphaFoldDB" id="A0A1F5JBY0"/>
<proteinExistence type="predicted"/>
<dbReference type="GO" id="GO:0000009">
    <property type="term" value="F:alpha-1,6-mannosyltransferase activity"/>
    <property type="evidence" value="ECO:0007669"/>
    <property type="project" value="InterPro"/>
</dbReference>
<feature type="transmembrane region" description="Helical" evidence="10">
    <location>
        <begin position="85"/>
        <end position="108"/>
    </location>
</feature>
<comment type="caution">
    <text evidence="11">The sequence shown here is derived from an EMBL/GenBank/DDBJ whole genome shotgun (WGS) entry which is preliminary data.</text>
</comment>
<keyword evidence="6 10" id="KW-0812">Transmembrane</keyword>
<evidence type="ECO:0000256" key="8">
    <source>
        <dbReference type="ARBA" id="ARBA00022989"/>
    </source>
</evidence>
<dbReference type="GO" id="GO:0031501">
    <property type="term" value="C:mannosyltransferase complex"/>
    <property type="evidence" value="ECO:0007669"/>
    <property type="project" value="TreeGrafter"/>
</dbReference>
<feature type="transmembrane region" description="Helical" evidence="10">
    <location>
        <begin position="120"/>
        <end position="153"/>
    </location>
</feature>
<keyword evidence="3" id="KW-0337">GPI-anchor biosynthesis</keyword>
<evidence type="ECO:0000256" key="7">
    <source>
        <dbReference type="ARBA" id="ARBA00022824"/>
    </source>
</evidence>
<comment type="subcellular location">
    <subcellularLocation>
        <location evidence="1">Endoplasmic reticulum membrane</location>
        <topology evidence="1">Multi-pass membrane protein</topology>
    </subcellularLocation>
</comment>
<gene>
    <name evidence="11" type="ORF">A3C26_01360</name>
</gene>
<evidence type="ECO:0000256" key="9">
    <source>
        <dbReference type="ARBA" id="ARBA00023136"/>
    </source>
</evidence>
<evidence type="ECO:0000256" key="4">
    <source>
        <dbReference type="ARBA" id="ARBA00022676"/>
    </source>
</evidence>
<protein>
    <recommendedName>
        <fullName evidence="13">Glycosyltransferase RgtA/B/C/D-like domain-containing protein</fullName>
    </recommendedName>
</protein>
<evidence type="ECO:0000256" key="1">
    <source>
        <dbReference type="ARBA" id="ARBA00004477"/>
    </source>
</evidence>
<evidence type="ECO:0000256" key="6">
    <source>
        <dbReference type="ARBA" id="ARBA00022692"/>
    </source>
</evidence>
<comment type="pathway">
    <text evidence="2">Glycolipid biosynthesis; glycosylphosphatidylinositol-anchor biosynthesis.</text>
</comment>
<feature type="transmembrane region" description="Helical" evidence="10">
    <location>
        <begin position="159"/>
        <end position="184"/>
    </location>
</feature>
<feature type="transmembrane region" description="Helical" evidence="10">
    <location>
        <begin position="329"/>
        <end position="351"/>
    </location>
</feature>
<evidence type="ECO:0000256" key="3">
    <source>
        <dbReference type="ARBA" id="ARBA00022502"/>
    </source>
</evidence>
<reference evidence="11 12" key="1">
    <citation type="journal article" date="2016" name="Nat. Commun.">
        <title>Thousands of microbial genomes shed light on interconnected biogeochemical processes in an aquifer system.</title>
        <authorList>
            <person name="Anantharaman K."/>
            <person name="Brown C.T."/>
            <person name="Hug L.A."/>
            <person name="Sharon I."/>
            <person name="Castelle C.J."/>
            <person name="Probst A.J."/>
            <person name="Thomas B.C."/>
            <person name="Singh A."/>
            <person name="Wilkins M.J."/>
            <person name="Karaoz U."/>
            <person name="Brodie E.L."/>
            <person name="Williams K.H."/>
            <person name="Hubbard S.S."/>
            <person name="Banfield J.F."/>
        </authorList>
    </citation>
    <scope>NUCLEOTIDE SEQUENCE [LARGE SCALE GENOMIC DNA]</scope>
</reference>
<name>A0A1F5JBY0_9BACT</name>
<evidence type="ECO:0000256" key="2">
    <source>
        <dbReference type="ARBA" id="ARBA00004687"/>
    </source>
</evidence>
<dbReference type="PANTHER" id="PTHR12468:SF2">
    <property type="entry name" value="GPI MANNOSYLTRANSFERASE 2"/>
    <property type="match status" value="1"/>
</dbReference>
<sequence length="353" mass="40197">MKLYPSVNIIFIVWLVCLLFISFLGFSTLPHSQRFSNNFFESFSNWDGGHFLGIAQKGYQQNFQYAFFPLFPLAVKFLTNFTGNFLLSAVLISLFSFYFGLQILYKLIARDFDKKIAQKAIAVLVFFPTSFYFLTAYSEGLFFLLVVLAFYFLRSNKLFLATIFASLASGTRLAGLAVVLALILEVQLTAGINKKNWFVLLSPLGFIVYAYFLLNLTADPLYFITAEKHWQRQLAVPIFGFWDAIKNITIPGFLTSNFSTSLDLLFAIFGLGLTIRSFRFLPISYSVYASVSIALPLFTPTLSSMPRFVLPIFPIFILLGLVKSNFLNLFYQVISLLLLSFFTILFFNGFWVA</sequence>
<feature type="transmembrane region" description="Helical" evidence="10">
    <location>
        <begin position="280"/>
        <end position="298"/>
    </location>
</feature>
<dbReference type="Proteomes" id="UP000177042">
    <property type="component" value="Unassembled WGS sequence"/>
</dbReference>
<dbReference type="GO" id="GO:0004376">
    <property type="term" value="F:GPI mannosyltransferase activity"/>
    <property type="evidence" value="ECO:0007669"/>
    <property type="project" value="InterPro"/>
</dbReference>
<dbReference type="GO" id="GO:0016020">
    <property type="term" value="C:membrane"/>
    <property type="evidence" value="ECO:0007669"/>
    <property type="project" value="GOC"/>
</dbReference>
<evidence type="ECO:0000313" key="11">
    <source>
        <dbReference type="EMBL" id="OGE26155.1"/>
    </source>
</evidence>
<dbReference type="InterPro" id="IPR007315">
    <property type="entry name" value="PIG-V/Gpi18"/>
</dbReference>
<keyword evidence="9 10" id="KW-0472">Membrane</keyword>
<keyword evidence="7" id="KW-0256">Endoplasmic reticulum</keyword>
<keyword evidence="5" id="KW-0808">Transferase</keyword>
<accession>A0A1F5JBY0</accession>
<evidence type="ECO:0008006" key="13">
    <source>
        <dbReference type="Google" id="ProtNLM"/>
    </source>
</evidence>
<feature type="transmembrane region" description="Helical" evidence="10">
    <location>
        <begin position="304"/>
        <end position="322"/>
    </location>
</feature>
<keyword evidence="4" id="KW-0328">Glycosyltransferase</keyword>
<dbReference type="PANTHER" id="PTHR12468">
    <property type="entry name" value="GPI MANNOSYLTRANSFERASE 2"/>
    <property type="match status" value="1"/>
</dbReference>
<dbReference type="UniPathway" id="UPA00196"/>
<feature type="transmembrane region" description="Helical" evidence="10">
    <location>
        <begin position="196"/>
        <end position="214"/>
    </location>
</feature>